<dbReference type="STRING" id="1605367.AFM12_16850"/>
<dbReference type="RefSeq" id="WP_055150667.1">
    <property type="nucleotide sequence ID" value="NZ_JXSZ01000013.1"/>
</dbReference>
<proteinExistence type="predicted"/>
<dbReference type="OrthoDB" id="1005072at2"/>
<dbReference type="InterPro" id="IPR021272">
    <property type="entry name" value="DUF2851"/>
</dbReference>
<gene>
    <name evidence="1" type="ORF">AFM12_16850</name>
</gene>
<evidence type="ECO:0008006" key="3">
    <source>
        <dbReference type="Google" id="ProtNLM"/>
    </source>
</evidence>
<name>A0A0P7BZ65_9BACT</name>
<dbReference type="PATRIC" id="fig|1605367.3.peg.803"/>
<dbReference type="Proteomes" id="UP000050454">
    <property type="component" value="Unassembled WGS sequence"/>
</dbReference>
<sequence length="424" mass="49157">MKEELLHHIWQFQKFRKQSVKTTNGEDLLLLNKGFINSDSGPDFSNARIRIKDIEWAGHVEIHVKSSDWKRHKHGADKAYDNVILHVVWEYDEPIFARDGKEIPCLELKDITPEEVFKNYQSLINSADRIPCERQFNDVSELVKLTMFDKALMQRLQRKASIIHQRLEENKGDWEEAVYQTLLTNFGFKLNNEAFLSLAQNLPFRLLRKYQSSIFQLEALLFGVAGFLEEAQGKYGEKLKAEYNFLKAKHGLEQNQMLVVQWKFMRTRPGNFPTVRLVQIAGILVKQKSFFDVFTSSSSTFEDLLEFFKTEPSEYWQTHYHFEKTLNSKTQGIGKNSVENLIVNSVVPVKIAFAHYSDRAELTDQAIQLLEAIPAENNRITRFWKGLGLTVDKMSDSQGSIELYNEFCLKKKCLNCGIGVELLK</sequence>
<dbReference type="AlphaFoldDB" id="A0A0P7BZ65"/>
<dbReference type="EMBL" id="LGTQ01000013">
    <property type="protein sequence ID" value="KPM46905.1"/>
    <property type="molecule type" value="Genomic_DNA"/>
</dbReference>
<keyword evidence="2" id="KW-1185">Reference proteome</keyword>
<comment type="caution">
    <text evidence="1">The sequence shown here is derived from an EMBL/GenBank/DDBJ whole genome shotgun (WGS) entry which is preliminary data.</text>
</comment>
<accession>A0A0P7BZ65</accession>
<evidence type="ECO:0000313" key="2">
    <source>
        <dbReference type="Proteomes" id="UP000050454"/>
    </source>
</evidence>
<evidence type="ECO:0000313" key="1">
    <source>
        <dbReference type="EMBL" id="KPM46905.1"/>
    </source>
</evidence>
<dbReference type="Pfam" id="PF11013">
    <property type="entry name" value="DUF2851"/>
    <property type="match status" value="1"/>
</dbReference>
<organism evidence="1 2">
    <name type="scientific">Jiulongibacter sediminis</name>
    <dbReference type="NCBI Taxonomy" id="1605367"/>
    <lineage>
        <taxon>Bacteria</taxon>
        <taxon>Pseudomonadati</taxon>
        <taxon>Bacteroidota</taxon>
        <taxon>Cytophagia</taxon>
        <taxon>Cytophagales</taxon>
        <taxon>Leadbetterellaceae</taxon>
        <taxon>Jiulongibacter</taxon>
    </lineage>
</organism>
<protein>
    <recommendedName>
        <fullName evidence="3">DUF2851 domain-containing protein</fullName>
    </recommendedName>
</protein>
<reference evidence="1 2" key="1">
    <citation type="submission" date="2015-07" db="EMBL/GenBank/DDBJ databases">
        <title>The draft genome sequence of Leadbetterella sp. JN14-9.</title>
        <authorList>
            <person name="Liu Y."/>
            <person name="Du J."/>
            <person name="Shao Z."/>
        </authorList>
    </citation>
    <scope>NUCLEOTIDE SEQUENCE [LARGE SCALE GENOMIC DNA]</scope>
    <source>
        <strain evidence="1 2">JN14-9</strain>
    </source>
</reference>